<dbReference type="Proteomes" id="UP001344888">
    <property type="component" value="Unassembled WGS sequence"/>
</dbReference>
<comment type="caution">
    <text evidence="2">The sequence shown here is derived from an EMBL/GenBank/DDBJ whole genome shotgun (WGS) entry which is preliminary data.</text>
</comment>
<reference evidence="2 3" key="1">
    <citation type="submission" date="2023-03" db="EMBL/GenBank/DDBJ databases">
        <title>Bacillus Genome Sequencing.</title>
        <authorList>
            <person name="Dunlap C."/>
        </authorList>
    </citation>
    <scope>NUCLEOTIDE SEQUENCE [LARGE SCALE GENOMIC DNA]</scope>
    <source>
        <strain evidence="2 3">B-59205</strain>
    </source>
</reference>
<dbReference type="RefSeq" id="WP_326121557.1">
    <property type="nucleotide sequence ID" value="NZ_JARSFG010000003.1"/>
</dbReference>
<sequence length="142" mass="16000">MPTFLKVSIPIAIVFFVATAIIYFGSTQNMTVRTITETDNIIENTNVGVLRAEITQDGTFQNEEVYIVPEELHQNLLMEIASVQKNMPYDVKVNYVFTDAAGQATKEQSAIRGIYYRMQYIDKSGQIKGSAEKHLTLNELSN</sequence>
<evidence type="ECO:0000313" key="3">
    <source>
        <dbReference type="Proteomes" id="UP001344888"/>
    </source>
</evidence>
<dbReference type="AlphaFoldDB" id="A0AAW9NMR7"/>
<accession>A0AAW9NMR7</accession>
<keyword evidence="1" id="KW-0472">Membrane</keyword>
<feature type="transmembrane region" description="Helical" evidence="1">
    <location>
        <begin position="7"/>
        <end position="25"/>
    </location>
</feature>
<name>A0AAW9NMR7_9BACL</name>
<keyword evidence="3" id="KW-1185">Reference proteome</keyword>
<proteinExistence type="predicted"/>
<keyword evidence="1" id="KW-1133">Transmembrane helix</keyword>
<protein>
    <submittedName>
        <fullName evidence="2">Uncharacterized protein</fullName>
    </submittedName>
</protein>
<evidence type="ECO:0000313" key="2">
    <source>
        <dbReference type="EMBL" id="MEC1177275.1"/>
    </source>
</evidence>
<dbReference type="EMBL" id="JARSFG010000003">
    <property type="protein sequence ID" value="MEC1177275.1"/>
    <property type="molecule type" value="Genomic_DNA"/>
</dbReference>
<evidence type="ECO:0000256" key="1">
    <source>
        <dbReference type="SAM" id="Phobius"/>
    </source>
</evidence>
<gene>
    <name evidence="2" type="ORF">P9B03_02160</name>
</gene>
<keyword evidence="1" id="KW-0812">Transmembrane</keyword>
<organism evidence="2 3">
    <name type="scientific">Metasolibacillus meyeri</name>
    <dbReference type="NCBI Taxonomy" id="1071052"/>
    <lineage>
        <taxon>Bacteria</taxon>
        <taxon>Bacillati</taxon>
        <taxon>Bacillota</taxon>
        <taxon>Bacilli</taxon>
        <taxon>Bacillales</taxon>
        <taxon>Caryophanaceae</taxon>
        <taxon>Metasolibacillus</taxon>
    </lineage>
</organism>